<dbReference type="InterPro" id="IPR008271">
    <property type="entry name" value="Ser/Thr_kinase_AS"/>
</dbReference>
<organism evidence="2 3">
    <name type="scientific">Panicum virgatum</name>
    <name type="common">Blackwell switchgrass</name>
    <dbReference type="NCBI Taxonomy" id="38727"/>
    <lineage>
        <taxon>Eukaryota</taxon>
        <taxon>Viridiplantae</taxon>
        <taxon>Streptophyta</taxon>
        <taxon>Embryophyta</taxon>
        <taxon>Tracheophyta</taxon>
        <taxon>Spermatophyta</taxon>
        <taxon>Magnoliopsida</taxon>
        <taxon>Liliopsida</taxon>
        <taxon>Poales</taxon>
        <taxon>Poaceae</taxon>
        <taxon>PACMAD clade</taxon>
        <taxon>Panicoideae</taxon>
        <taxon>Panicodae</taxon>
        <taxon>Paniceae</taxon>
        <taxon>Panicinae</taxon>
        <taxon>Panicum</taxon>
        <taxon>Panicum sect. Hiantes</taxon>
    </lineage>
</organism>
<evidence type="ECO:0000259" key="1">
    <source>
        <dbReference type="PROSITE" id="PS50011"/>
    </source>
</evidence>
<keyword evidence="3" id="KW-1185">Reference proteome</keyword>
<reference evidence="2" key="1">
    <citation type="submission" date="2020-05" db="EMBL/GenBank/DDBJ databases">
        <title>WGS assembly of Panicum virgatum.</title>
        <authorList>
            <person name="Lovell J.T."/>
            <person name="Jenkins J."/>
            <person name="Shu S."/>
            <person name="Juenger T.E."/>
            <person name="Schmutz J."/>
        </authorList>
    </citation>
    <scope>NUCLEOTIDE SEQUENCE</scope>
    <source>
        <strain evidence="2">AP13</strain>
    </source>
</reference>
<dbReference type="PROSITE" id="PS50011">
    <property type="entry name" value="PROTEIN_KINASE_DOM"/>
    <property type="match status" value="1"/>
</dbReference>
<gene>
    <name evidence="2" type="ORF">PVAP13_6KG088300</name>
</gene>
<dbReference type="PANTHER" id="PTHR45707">
    <property type="entry name" value="C2 CALCIUM/LIPID-BINDING PLANT PHOSPHORIBOSYLTRANSFERASE FAMILY PROTEIN"/>
    <property type="match status" value="1"/>
</dbReference>
<dbReference type="InterPro" id="IPR011009">
    <property type="entry name" value="Kinase-like_dom_sf"/>
</dbReference>
<evidence type="ECO:0000313" key="3">
    <source>
        <dbReference type="Proteomes" id="UP000823388"/>
    </source>
</evidence>
<dbReference type="EMBL" id="CM029047">
    <property type="protein sequence ID" value="KAG2582133.1"/>
    <property type="molecule type" value="Genomic_DNA"/>
</dbReference>
<dbReference type="Proteomes" id="UP000823388">
    <property type="component" value="Chromosome 6K"/>
</dbReference>
<dbReference type="Pfam" id="PF00069">
    <property type="entry name" value="Pkinase"/>
    <property type="match status" value="1"/>
</dbReference>
<proteinExistence type="predicted"/>
<evidence type="ECO:0000313" key="2">
    <source>
        <dbReference type="EMBL" id="KAG2582133.1"/>
    </source>
</evidence>
<dbReference type="PROSITE" id="PS00108">
    <property type="entry name" value="PROTEIN_KINASE_ST"/>
    <property type="match status" value="1"/>
</dbReference>
<dbReference type="Gene3D" id="1.10.510.10">
    <property type="entry name" value="Transferase(Phosphotransferase) domain 1"/>
    <property type="match status" value="1"/>
</dbReference>
<dbReference type="SUPFAM" id="SSF56112">
    <property type="entry name" value="Protein kinase-like (PK-like)"/>
    <property type="match status" value="1"/>
</dbReference>
<accession>A0A8T0RB70</accession>
<sequence length="295" mass="34379">MLRDNFVLDDNEFQNEFGHHFKLKHDNIVRLVGFCHESKGRDVIEHEGKFVIPEKRYRILCFEYMPNGSLQMHLCDESDRLNWHTSYKIIKGTCEGLKYLHNRAEPILHLDLKPENILLDKNMVAKLADFGLSKNFDDKKTKITRNVKGTLGYMPPELINENMISVKNDIFSLGVVIMEIMMGPTGYSQFKEMSSRENNEKIFIDLVQEKWRCELQATWSDSLLEEYCRQVKICIEIAIKCVHDDRAERPSIVDIIERLNKAGPVIDEENKTSVPTYGLTAHKALDIMWRSQLDK</sequence>
<dbReference type="InterPro" id="IPR000719">
    <property type="entry name" value="Prot_kinase_dom"/>
</dbReference>
<comment type="caution">
    <text evidence="2">The sequence shown here is derived from an EMBL/GenBank/DDBJ whole genome shotgun (WGS) entry which is preliminary data.</text>
</comment>
<name>A0A8T0RB70_PANVG</name>
<dbReference type="SMART" id="SM00220">
    <property type="entry name" value="S_TKc"/>
    <property type="match status" value="1"/>
</dbReference>
<dbReference type="AlphaFoldDB" id="A0A8T0RB70"/>
<dbReference type="PIRSF" id="PIRSF000654">
    <property type="entry name" value="Integrin-linked_kinase"/>
    <property type="match status" value="1"/>
</dbReference>
<protein>
    <recommendedName>
        <fullName evidence="1">Protein kinase domain-containing protein</fullName>
    </recommendedName>
</protein>
<dbReference type="GO" id="GO:0004672">
    <property type="term" value="F:protein kinase activity"/>
    <property type="evidence" value="ECO:0007669"/>
    <property type="project" value="InterPro"/>
</dbReference>
<dbReference type="GO" id="GO:0005524">
    <property type="term" value="F:ATP binding"/>
    <property type="evidence" value="ECO:0007669"/>
    <property type="project" value="InterPro"/>
</dbReference>
<dbReference type="FunFam" id="1.10.510.10:FF:000870">
    <property type="entry name" value="OSJNBa0016N04.16-like protein"/>
    <property type="match status" value="1"/>
</dbReference>
<feature type="domain" description="Protein kinase" evidence="1">
    <location>
        <begin position="1"/>
        <end position="266"/>
    </location>
</feature>